<comment type="caution">
    <text evidence="3">The sequence shown here is derived from an EMBL/GenBank/DDBJ whole genome shotgun (WGS) entry which is preliminary data.</text>
</comment>
<dbReference type="SMART" id="SM00028">
    <property type="entry name" value="TPR"/>
    <property type="match status" value="4"/>
</dbReference>
<dbReference type="OrthoDB" id="5458866at2"/>
<evidence type="ECO:0000313" key="3">
    <source>
        <dbReference type="EMBL" id="MYL83550.1"/>
    </source>
</evidence>
<organism evidence="3 4">
    <name type="scientific">Solidesulfovibrio aerotolerans</name>
    <dbReference type="NCBI Taxonomy" id="295255"/>
    <lineage>
        <taxon>Bacteria</taxon>
        <taxon>Pseudomonadati</taxon>
        <taxon>Thermodesulfobacteriota</taxon>
        <taxon>Desulfovibrionia</taxon>
        <taxon>Desulfovibrionales</taxon>
        <taxon>Desulfovibrionaceae</taxon>
        <taxon>Solidesulfovibrio</taxon>
    </lineage>
</organism>
<name>A0A7C9MFK2_9BACT</name>
<reference evidence="3 4" key="1">
    <citation type="submission" date="2020-01" db="EMBL/GenBank/DDBJ databases">
        <title>Genome sequence of Desulfovibrio aerotolerans DSM 16695(T).</title>
        <authorList>
            <person name="Karnachuk O."/>
            <person name="Avakyan M."/>
            <person name="Mardanov A."/>
            <person name="Kadnikov V."/>
            <person name="Ravin N."/>
        </authorList>
    </citation>
    <scope>NUCLEOTIDE SEQUENCE [LARGE SCALE GENOMIC DNA]</scope>
    <source>
        <strain evidence="3 4">DSM 16695</strain>
    </source>
</reference>
<feature type="region of interest" description="Disordered" evidence="2">
    <location>
        <begin position="379"/>
        <end position="449"/>
    </location>
</feature>
<dbReference type="Pfam" id="PF00515">
    <property type="entry name" value="TPR_1"/>
    <property type="match status" value="1"/>
</dbReference>
<feature type="repeat" description="TPR" evidence="1">
    <location>
        <begin position="90"/>
        <end position="123"/>
    </location>
</feature>
<dbReference type="SUPFAM" id="SSF48452">
    <property type="entry name" value="TPR-like"/>
    <property type="match status" value="1"/>
</dbReference>
<evidence type="ECO:0000256" key="2">
    <source>
        <dbReference type="SAM" id="MobiDB-lite"/>
    </source>
</evidence>
<dbReference type="PANTHER" id="PTHR12558">
    <property type="entry name" value="CELL DIVISION CYCLE 16,23,27"/>
    <property type="match status" value="1"/>
</dbReference>
<feature type="compositionally biased region" description="Pro residues" evidence="2">
    <location>
        <begin position="320"/>
        <end position="351"/>
    </location>
</feature>
<dbReference type="PROSITE" id="PS51257">
    <property type="entry name" value="PROKAR_LIPOPROTEIN"/>
    <property type="match status" value="1"/>
</dbReference>
<keyword evidence="4" id="KW-1185">Reference proteome</keyword>
<evidence type="ECO:0000256" key="1">
    <source>
        <dbReference type="PROSITE-ProRule" id="PRU00339"/>
    </source>
</evidence>
<dbReference type="PANTHER" id="PTHR12558:SF33">
    <property type="entry name" value="BLL7664 PROTEIN"/>
    <property type="match status" value="1"/>
</dbReference>
<dbReference type="EMBL" id="WVUD01000016">
    <property type="protein sequence ID" value="MYL83550.1"/>
    <property type="molecule type" value="Genomic_DNA"/>
</dbReference>
<dbReference type="PROSITE" id="PS50005">
    <property type="entry name" value="TPR"/>
    <property type="match status" value="2"/>
</dbReference>
<dbReference type="InterPro" id="IPR011990">
    <property type="entry name" value="TPR-like_helical_dom_sf"/>
</dbReference>
<dbReference type="Proteomes" id="UP000482487">
    <property type="component" value="Unassembled WGS sequence"/>
</dbReference>
<feature type="region of interest" description="Disordered" evidence="2">
    <location>
        <begin position="313"/>
        <end position="351"/>
    </location>
</feature>
<gene>
    <name evidence="3" type="ORF">GTA51_10485</name>
</gene>
<feature type="compositionally biased region" description="Low complexity" evidence="2">
    <location>
        <begin position="379"/>
        <end position="398"/>
    </location>
</feature>
<dbReference type="Pfam" id="PF13432">
    <property type="entry name" value="TPR_16"/>
    <property type="match status" value="2"/>
</dbReference>
<dbReference type="InterPro" id="IPR019734">
    <property type="entry name" value="TPR_rpt"/>
</dbReference>
<sequence>MTRAAQTGEGRVKSQFRAALLAVVVVGCLLGLAGCGGSAAKGKATATPVTKNNAGSDAGIAAGDAALAQGNRSEAGRLYLAALKSGADAATAHGRLGDLYLGSGAFPQAMDAYQQALKANGKYAPALQGIGFALYLGGNKGQAGQYLAQALALDPSLSRAAALLGTLENRDGRPEAALAVSDASLAVAFDADVENNRGISLLLLGRGEEAASAFRKAASVKKSAKFSNNLGLALCRLNRYDEAYAAFAGVATESAALNNLGVCYMEAGNKAKAQEYFEKAIAANSRFYPQAHDNLTRLSAMEEVTLPVVPQALPAAPAGQPAPAPPAQPHPAPPAKAQPAAPAPAHPAAPVPALPAAAAPVQSAAPAPVQPVAPVQMQPAAPAQSVPAQPVPVQSGAAPVPPTAGKAGQEPKPLTVQSTPAGEAAPVPAKRPATAAPSAVEKLDRSEMP</sequence>
<feature type="repeat" description="TPR" evidence="1">
    <location>
        <begin position="254"/>
        <end position="287"/>
    </location>
</feature>
<proteinExistence type="predicted"/>
<dbReference type="AlphaFoldDB" id="A0A7C9MFK2"/>
<protein>
    <submittedName>
        <fullName evidence="3">Tetratricopeptide repeat protein</fullName>
    </submittedName>
</protein>
<keyword evidence="1" id="KW-0802">TPR repeat</keyword>
<accession>A0A7C9MFK2</accession>
<evidence type="ECO:0000313" key="4">
    <source>
        <dbReference type="Proteomes" id="UP000482487"/>
    </source>
</evidence>
<dbReference type="Gene3D" id="1.25.40.10">
    <property type="entry name" value="Tetratricopeptide repeat domain"/>
    <property type="match status" value="2"/>
</dbReference>